<protein>
    <submittedName>
        <fullName evidence="2">DUF4197 domain-containing protein</fullName>
    </submittedName>
</protein>
<reference evidence="2 5" key="3">
    <citation type="submission" date="2024-04" db="EMBL/GenBank/DDBJ databases">
        <title>Draft genome sequence of Halopseudomonas sabulinigri NBRC 116187.</title>
        <authorList>
            <person name="Miyakawa T."/>
            <person name="Kusuya Y."/>
            <person name="Miura T."/>
        </authorList>
    </citation>
    <scope>NUCLEOTIDE SEQUENCE [LARGE SCALE GENOMIC DNA]</scope>
    <source>
        <strain evidence="2 5">4NH20-0042</strain>
    </source>
</reference>
<gene>
    <name evidence="2" type="ORF">NBRC116187_03830</name>
    <name evidence="3" type="ORF">SAMN05216271_0598</name>
</gene>
<organism evidence="3 4">
    <name type="scientific">Halopseudomonas sabulinigri</name>
    <dbReference type="NCBI Taxonomy" id="472181"/>
    <lineage>
        <taxon>Bacteria</taxon>
        <taxon>Pseudomonadati</taxon>
        <taxon>Pseudomonadota</taxon>
        <taxon>Gammaproteobacteria</taxon>
        <taxon>Pseudomonadales</taxon>
        <taxon>Pseudomonadaceae</taxon>
        <taxon>Halopseudomonas</taxon>
    </lineage>
</organism>
<dbReference type="EMBL" id="LT629763">
    <property type="protein sequence ID" value="SDR86385.1"/>
    <property type="molecule type" value="Genomic_DNA"/>
</dbReference>
<dbReference type="RefSeq" id="WP_092283705.1">
    <property type="nucleotide sequence ID" value="NZ_BAABWD010000001.1"/>
</dbReference>
<name>A0A1H1MJ36_9GAMM</name>
<feature type="chain" id="PRO_5009254522" evidence="1">
    <location>
        <begin position="22"/>
        <end position="227"/>
    </location>
</feature>
<keyword evidence="1" id="KW-0732">Signal</keyword>
<reference evidence="3" key="2">
    <citation type="submission" date="2016-10" db="EMBL/GenBank/DDBJ databases">
        <authorList>
            <person name="de Groot N.N."/>
        </authorList>
    </citation>
    <scope>NUCLEOTIDE SEQUENCE [LARGE SCALE GENOMIC DNA]</scope>
    <source>
        <strain evidence="3">JCM 14963</strain>
    </source>
</reference>
<dbReference type="AlphaFoldDB" id="A0A1H1MJ36"/>
<dbReference type="Proteomes" id="UP000243413">
    <property type="component" value="Chromosome I"/>
</dbReference>
<dbReference type="Proteomes" id="UP001486808">
    <property type="component" value="Unassembled WGS sequence"/>
</dbReference>
<dbReference type="EMBL" id="BAABWD010000001">
    <property type="protein sequence ID" value="GAA6130023.1"/>
    <property type="molecule type" value="Genomic_DNA"/>
</dbReference>
<evidence type="ECO:0000313" key="2">
    <source>
        <dbReference type="EMBL" id="GAA6130023.1"/>
    </source>
</evidence>
<feature type="signal peptide" evidence="1">
    <location>
        <begin position="1"/>
        <end position="21"/>
    </location>
</feature>
<dbReference type="InterPro" id="IPR025245">
    <property type="entry name" value="DUF4197"/>
</dbReference>
<keyword evidence="5" id="KW-1185">Reference proteome</keyword>
<sequence>MPRLKLFAALFTAVLSTSVSALSLSDLTQQDASAGLKDALTQGAEVAVKELSAPGGFSNNPDVRIELPGNLGKASRTMKMMGMGGQITQLEDSMNKAAEAAVPQAQSLLVDAISKMSVQDAKSILTGPADSATRYLETSSRDQIRALFLPVVKNATDQVGLAQQYNTFASQASSFGVVDAKDANIEGYVTERTLDGLFEMMAEQEADIRSNPTEAATSLAKKVFGSL</sequence>
<reference evidence="4" key="1">
    <citation type="submission" date="2016-10" db="EMBL/GenBank/DDBJ databases">
        <authorList>
            <person name="Varghese N."/>
            <person name="Submissions S."/>
        </authorList>
    </citation>
    <scope>NUCLEOTIDE SEQUENCE [LARGE SCALE GENOMIC DNA]</scope>
    <source>
        <strain evidence="4">JCM 14963</strain>
    </source>
</reference>
<dbReference type="STRING" id="472181.SAMN05216271_0598"/>
<evidence type="ECO:0000256" key="1">
    <source>
        <dbReference type="SAM" id="SignalP"/>
    </source>
</evidence>
<evidence type="ECO:0000313" key="5">
    <source>
        <dbReference type="Proteomes" id="UP001486808"/>
    </source>
</evidence>
<dbReference type="Pfam" id="PF13852">
    <property type="entry name" value="DUF4197"/>
    <property type="match status" value="1"/>
</dbReference>
<accession>A0A1H1MJ36</accession>
<evidence type="ECO:0000313" key="3">
    <source>
        <dbReference type="EMBL" id="SDR86385.1"/>
    </source>
</evidence>
<proteinExistence type="predicted"/>
<evidence type="ECO:0000313" key="4">
    <source>
        <dbReference type="Proteomes" id="UP000243413"/>
    </source>
</evidence>
<dbReference type="OrthoDB" id="5292580at2"/>